<evidence type="ECO:0000313" key="2">
    <source>
        <dbReference type="Proteomes" id="UP000202151"/>
    </source>
</evidence>
<dbReference type="EMBL" id="LN887948">
    <property type="protein sequence ID" value="CUR49033.1"/>
    <property type="molecule type" value="Genomic_DNA"/>
</dbReference>
<accession>A0A0M7RFF1</accession>
<name>A0A0M7RFF1_9CAUD</name>
<organism evidence="1 2">
    <name type="scientific">Escherichia phage slur09</name>
    <dbReference type="NCBI Taxonomy" id="1728958"/>
    <lineage>
        <taxon>Viruses</taxon>
        <taxon>Duplodnaviria</taxon>
        <taxon>Heunggongvirae</taxon>
        <taxon>Uroviricota</taxon>
        <taxon>Caudoviricetes</taxon>
        <taxon>Demerecviridae</taxon>
        <taxon>Markadamsvirinae</taxon>
        <taxon>Tequintavirus</taxon>
        <taxon>Tequintavirus slur09</taxon>
    </lineage>
</organism>
<protein>
    <submittedName>
        <fullName evidence="1">Uncharacterized protein</fullName>
    </submittedName>
</protein>
<dbReference type="Proteomes" id="UP000202151">
    <property type="component" value="Segment"/>
</dbReference>
<reference evidence="1 2" key="1">
    <citation type="submission" date="2015-10" db="EMBL/GenBank/DDBJ databases">
        <authorList>
            <person name="Millard A."/>
        </authorList>
    </citation>
    <scope>NUCLEOTIDE SEQUENCE [LARGE SCALE GENOMIC DNA]</scope>
</reference>
<dbReference type="KEGG" id="vg:26647774"/>
<keyword evidence="2" id="KW-1185">Reference proteome</keyword>
<sequence length="64" mass="7118">MLTIKIMSAKNGEQIHTGKSVSFNPRNKRLAIVGVDQAIFLKEDEVAYVMNQTGKTVSVYYGKV</sequence>
<proteinExistence type="predicted"/>
<dbReference type="RefSeq" id="YP_009202193.1">
    <property type="nucleotide sequence ID" value="NC_028840.1"/>
</dbReference>
<gene>
    <name evidence="1" type="ORF">SLUR09_00168</name>
</gene>
<dbReference type="OrthoDB" id="25451at10239"/>
<dbReference type="GeneID" id="26647774"/>
<evidence type="ECO:0000313" key="1">
    <source>
        <dbReference type="EMBL" id="CUR49033.1"/>
    </source>
</evidence>